<organism evidence="6 7">
    <name type="scientific">candidate division WS6 bacterium GW2011_GWF2_39_15</name>
    <dbReference type="NCBI Taxonomy" id="1619100"/>
    <lineage>
        <taxon>Bacteria</taxon>
        <taxon>Candidatus Dojkabacteria</taxon>
    </lineage>
</organism>
<evidence type="ECO:0000313" key="6">
    <source>
        <dbReference type="EMBL" id="KKR05510.1"/>
    </source>
</evidence>
<dbReference type="Pfam" id="PF17770">
    <property type="entry name" value="RNase_J_C"/>
    <property type="match status" value="1"/>
</dbReference>
<dbReference type="InterPro" id="IPR041636">
    <property type="entry name" value="RNase_J_C"/>
</dbReference>
<dbReference type="Gene3D" id="3.60.15.10">
    <property type="entry name" value="Ribonuclease Z/Hydroxyacylglutathione hydrolase-like"/>
    <property type="match status" value="1"/>
</dbReference>
<sequence length="556" mass="63206">MNYFKRKDGGLTLCTLSGTNETGGRNCNYIEYNNQILVIDAGFSFPGQEMYGIDYLIPSIKELKAKRKNIKAILITHGHLDHIGAIPYIIEDLGFPPIYAGPFAIAIMKEKLIEKGLDRRVKFVEIKDTTQFKLGDFDIQYITTTHSIPDSFSIFVKSPEGSIFFSGDYKIDEELMDIEALNSIKGKVDLALYDSTNVYREGRALPEQTAVQTTREIIQKHKGRIIVAAFASLVTRLASMIKIAQETNRKVVLSGRSLHTTMRVARYYKYIDVNDSIFITEKQIKNYPDDQIMILSTGSQGERYAALNRIALGEHLYIKGKPGDLVIMSASEVPGNEEKIGRMTDLLIRQGMDLINNAEASVHSSGHGLQEDMKILNSMLNPKYIMPIHGSLTFRYQSKKNYINWGHNPNDILLTEDGQTWTLNNSNVKRGIKVESKPILIDGLGVGDIGDIVLKDRAQLSQYGMFCVILNISQKTKQLLGRPRFISRGFVYMKTSQNLLKEIENIVVDVHRKWLQEMRNSRKVTEQLLYDELERNIARYIRKKTEREPIILPVII</sequence>
<dbReference type="EMBL" id="LBWK01000002">
    <property type="protein sequence ID" value="KKR05510.1"/>
    <property type="molecule type" value="Genomic_DNA"/>
</dbReference>
<evidence type="ECO:0000256" key="2">
    <source>
        <dbReference type="ARBA" id="ARBA00022722"/>
    </source>
</evidence>
<evidence type="ECO:0000256" key="4">
    <source>
        <dbReference type="ARBA" id="ARBA00022884"/>
    </source>
</evidence>
<keyword evidence="3" id="KW-0378">Hydrolase</keyword>
<dbReference type="Pfam" id="PF00753">
    <property type="entry name" value="Lactamase_B"/>
    <property type="match status" value="1"/>
</dbReference>
<dbReference type="STRING" id="1619100.UT34_C0002G0017"/>
<keyword evidence="3" id="KW-0269">Exonuclease</keyword>
<dbReference type="InterPro" id="IPR036866">
    <property type="entry name" value="RibonucZ/Hydroxyglut_hydro"/>
</dbReference>
<dbReference type="InterPro" id="IPR042173">
    <property type="entry name" value="RNase_J_2"/>
</dbReference>
<dbReference type="GO" id="GO:0004527">
    <property type="term" value="F:exonuclease activity"/>
    <property type="evidence" value="ECO:0007669"/>
    <property type="project" value="UniProtKB-KW"/>
</dbReference>
<dbReference type="PATRIC" id="fig|1619100.3.peg.565"/>
<name>A0A0G0Q514_9BACT</name>
<gene>
    <name evidence="6" type="ORF">UT34_C0002G0017</name>
</gene>
<dbReference type="GO" id="GO:0046872">
    <property type="term" value="F:metal ion binding"/>
    <property type="evidence" value="ECO:0007669"/>
    <property type="project" value="InterPro"/>
</dbReference>
<keyword evidence="1" id="KW-0963">Cytoplasm</keyword>
<reference evidence="6 7" key="1">
    <citation type="journal article" date="2015" name="Nature">
        <title>rRNA introns, odd ribosomes, and small enigmatic genomes across a large radiation of phyla.</title>
        <authorList>
            <person name="Brown C.T."/>
            <person name="Hug L.A."/>
            <person name="Thomas B.C."/>
            <person name="Sharon I."/>
            <person name="Castelle C.J."/>
            <person name="Singh A."/>
            <person name="Wilkins M.J."/>
            <person name="Williams K.H."/>
            <person name="Banfield J.F."/>
        </authorList>
    </citation>
    <scope>NUCLEOTIDE SEQUENCE [LARGE SCALE GENOMIC DNA]</scope>
</reference>
<feature type="domain" description="Metallo-beta-lactamase" evidence="5">
    <location>
        <begin position="24"/>
        <end position="221"/>
    </location>
</feature>
<dbReference type="PANTHER" id="PTHR43694">
    <property type="entry name" value="RIBONUCLEASE J"/>
    <property type="match status" value="1"/>
</dbReference>
<comment type="caution">
    <text evidence="6">The sequence shown here is derived from an EMBL/GenBank/DDBJ whole genome shotgun (WGS) entry which is preliminary data.</text>
</comment>
<dbReference type="GO" id="GO:0003723">
    <property type="term" value="F:RNA binding"/>
    <property type="evidence" value="ECO:0007669"/>
    <property type="project" value="UniProtKB-KW"/>
</dbReference>
<dbReference type="Gene3D" id="3.10.20.580">
    <property type="match status" value="1"/>
</dbReference>
<dbReference type="AlphaFoldDB" id="A0A0G0Q514"/>
<dbReference type="PANTHER" id="PTHR43694:SF1">
    <property type="entry name" value="RIBONUCLEASE J"/>
    <property type="match status" value="1"/>
</dbReference>
<keyword evidence="2" id="KW-0540">Nuclease</keyword>
<keyword evidence="4" id="KW-0694">RNA-binding</keyword>
<dbReference type="Gene3D" id="3.40.50.10710">
    <property type="entry name" value="Metallo-hydrolase/oxidoreductase"/>
    <property type="match status" value="1"/>
</dbReference>
<evidence type="ECO:0000313" key="7">
    <source>
        <dbReference type="Proteomes" id="UP000034799"/>
    </source>
</evidence>
<accession>A0A0G0Q514</accession>
<dbReference type="SUPFAM" id="SSF56281">
    <property type="entry name" value="Metallo-hydrolase/oxidoreductase"/>
    <property type="match status" value="1"/>
</dbReference>
<dbReference type="Pfam" id="PF22505">
    <property type="entry name" value="RNase_J_b_CASP"/>
    <property type="match status" value="1"/>
</dbReference>
<dbReference type="CDD" id="cd07714">
    <property type="entry name" value="RNaseJ_MBL-fold"/>
    <property type="match status" value="1"/>
</dbReference>
<dbReference type="SMART" id="SM00849">
    <property type="entry name" value="Lactamase_B"/>
    <property type="match status" value="1"/>
</dbReference>
<evidence type="ECO:0000256" key="3">
    <source>
        <dbReference type="ARBA" id="ARBA00022839"/>
    </source>
</evidence>
<dbReference type="InterPro" id="IPR004613">
    <property type="entry name" value="RNase_J"/>
</dbReference>
<evidence type="ECO:0000256" key="1">
    <source>
        <dbReference type="ARBA" id="ARBA00022490"/>
    </source>
</evidence>
<protein>
    <submittedName>
        <fullName evidence="6">RNA-metabolising metallo-beta-lactamase</fullName>
    </submittedName>
</protein>
<dbReference type="Proteomes" id="UP000034799">
    <property type="component" value="Unassembled WGS sequence"/>
</dbReference>
<dbReference type="InterPro" id="IPR001279">
    <property type="entry name" value="Metallo-B-lactamas"/>
</dbReference>
<proteinExistence type="predicted"/>
<evidence type="ECO:0000259" key="5">
    <source>
        <dbReference type="SMART" id="SM00849"/>
    </source>
</evidence>
<dbReference type="InterPro" id="IPR055132">
    <property type="entry name" value="RNase_J_b_CASP"/>
</dbReference>
<dbReference type="NCBIfam" id="TIGR00649">
    <property type="entry name" value="MG423"/>
    <property type="match status" value="1"/>
</dbReference>